<protein>
    <recommendedName>
        <fullName evidence="9">Fringe-like glycosyltransferase domain-containing protein</fullName>
    </recommendedName>
</protein>
<evidence type="ECO:0000256" key="2">
    <source>
        <dbReference type="ARBA" id="ARBA00022676"/>
    </source>
</evidence>
<reference evidence="10 11" key="2">
    <citation type="submission" date="2015-05" db="EMBL/GenBank/DDBJ databases">
        <authorList>
            <person name="Morales-Cruz A."/>
            <person name="Amrine K.C."/>
            <person name="Cantu D."/>
        </authorList>
    </citation>
    <scope>NUCLEOTIDE SEQUENCE [LARGE SCALE GENOMIC DNA]</scope>
    <source>
        <strain evidence="10">UCRPC4</strain>
    </source>
</reference>
<evidence type="ECO:0000256" key="4">
    <source>
        <dbReference type="ARBA" id="ARBA00022692"/>
    </source>
</evidence>
<evidence type="ECO:0000259" key="9">
    <source>
        <dbReference type="Pfam" id="PF02434"/>
    </source>
</evidence>
<dbReference type="Pfam" id="PF02434">
    <property type="entry name" value="Fringe"/>
    <property type="match status" value="1"/>
</dbReference>
<sequence length="407" mass="45856">MGEIDGGTFLTNLEARPSSLDSKETSSLKDCKNLLIASLDVDPDPEISKTEDILFGVATELGRLEAAFSSFAHFIGQSNASLLAVVPPSNDAEVRGQKLRKRGLDVTLIASDLPFTQRYFHLVPELQAHIKSSRPSTKWVVLIDDDTFFSSVHQIGYRLSTLDHRKPQYIGGLSEAEWQLNHFGWMGFGGAGVFLSGALLDILDANYDVCAGEEIGGLDMPGDGRLAQCIYMVAPDVFVTPWNELRQWDIRGNADGIFESGREIWSYHHWADSGWLKTDVVKMSAVSLVAGEKSILRRWIFDRIGSKKEEKREYFVLNNGYSIAHYSLEPGVEEINFDETEFTWSQEAPGYEDALGPFRPIPQKMVGVMKKTWWLRDAIRLGYNIHQIYQRVDDDQEDVIELVWLGQ</sequence>
<comment type="caution">
    <text evidence="10">The sequence shown here is derived from an EMBL/GenBank/DDBJ whole genome shotgun (WGS) entry which is preliminary data.</text>
</comment>
<dbReference type="PANTHER" id="PTHR10811">
    <property type="entry name" value="FRINGE-RELATED"/>
    <property type="match status" value="1"/>
</dbReference>
<evidence type="ECO:0000256" key="1">
    <source>
        <dbReference type="ARBA" id="ARBA00004606"/>
    </source>
</evidence>
<dbReference type="OrthoDB" id="414175at2759"/>
<evidence type="ECO:0000313" key="10">
    <source>
        <dbReference type="EMBL" id="KKY21985.1"/>
    </source>
</evidence>
<organism evidence="10 11">
    <name type="scientific">Phaeomoniella chlamydospora</name>
    <name type="common">Phaeoacremonium chlamydosporum</name>
    <dbReference type="NCBI Taxonomy" id="158046"/>
    <lineage>
        <taxon>Eukaryota</taxon>
        <taxon>Fungi</taxon>
        <taxon>Dikarya</taxon>
        <taxon>Ascomycota</taxon>
        <taxon>Pezizomycotina</taxon>
        <taxon>Eurotiomycetes</taxon>
        <taxon>Chaetothyriomycetidae</taxon>
        <taxon>Phaeomoniellales</taxon>
        <taxon>Phaeomoniellaceae</taxon>
        <taxon>Phaeomoniella</taxon>
    </lineage>
</organism>
<name>A0A0G2GZG1_PHACM</name>
<keyword evidence="6" id="KW-1133">Transmembrane helix</keyword>
<evidence type="ECO:0000256" key="5">
    <source>
        <dbReference type="ARBA" id="ARBA00022968"/>
    </source>
</evidence>
<proteinExistence type="predicted"/>
<dbReference type="AlphaFoldDB" id="A0A0G2GZG1"/>
<evidence type="ECO:0000256" key="6">
    <source>
        <dbReference type="ARBA" id="ARBA00022989"/>
    </source>
</evidence>
<evidence type="ECO:0000256" key="7">
    <source>
        <dbReference type="ARBA" id="ARBA00023136"/>
    </source>
</evidence>
<dbReference type="Gene3D" id="3.90.550.50">
    <property type="match status" value="1"/>
</dbReference>
<feature type="domain" description="Fringe-like glycosyltransferase" evidence="9">
    <location>
        <begin position="135"/>
        <end position="231"/>
    </location>
</feature>
<reference evidence="10 11" key="1">
    <citation type="submission" date="2015-05" db="EMBL/GenBank/DDBJ databases">
        <title>Distinctive expansion of gene families associated with plant cell wall degradation and secondary metabolism in the genomes of grapevine trunk pathogens.</title>
        <authorList>
            <person name="Lawrence D.P."/>
            <person name="Travadon R."/>
            <person name="Rolshausen P.E."/>
            <person name="Baumgartner K."/>
        </authorList>
    </citation>
    <scope>NUCLEOTIDE SEQUENCE [LARGE SCALE GENOMIC DNA]</scope>
    <source>
        <strain evidence="10">UCRPC4</strain>
    </source>
</reference>
<keyword evidence="5" id="KW-0735">Signal-anchor</keyword>
<keyword evidence="4" id="KW-0812">Transmembrane</keyword>
<dbReference type="GO" id="GO:0016757">
    <property type="term" value="F:glycosyltransferase activity"/>
    <property type="evidence" value="ECO:0007669"/>
    <property type="project" value="UniProtKB-KW"/>
</dbReference>
<evidence type="ECO:0000313" key="11">
    <source>
        <dbReference type="Proteomes" id="UP000053317"/>
    </source>
</evidence>
<dbReference type="GO" id="GO:0012505">
    <property type="term" value="C:endomembrane system"/>
    <property type="evidence" value="ECO:0007669"/>
    <property type="project" value="UniProtKB-SubCell"/>
</dbReference>
<comment type="subcellular location">
    <subcellularLocation>
        <location evidence="8">Endomembrane system</location>
        <topology evidence="8">Single-pass membrane protein</topology>
    </subcellularLocation>
    <subcellularLocation>
        <location evidence="1">Membrane</location>
        <topology evidence="1">Single-pass type II membrane protein</topology>
    </subcellularLocation>
</comment>
<evidence type="ECO:0000256" key="8">
    <source>
        <dbReference type="ARBA" id="ARBA00037847"/>
    </source>
</evidence>
<evidence type="ECO:0000256" key="3">
    <source>
        <dbReference type="ARBA" id="ARBA00022679"/>
    </source>
</evidence>
<gene>
    <name evidence="10" type="ORF">UCRPC4_g03401</name>
</gene>
<keyword evidence="3" id="KW-0808">Transferase</keyword>
<dbReference type="EMBL" id="LCWF01000080">
    <property type="protein sequence ID" value="KKY21985.1"/>
    <property type="molecule type" value="Genomic_DNA"/>
</dbReference>
<keyword evidence="11" id="KW-1185">Reference proteome</keyword>
<dbReference type="GO" id="GO:0016020">
    <property type="term" value="C:membrane"/>
    <property type="evidence" value="ECO:0007669"/>
    <property type="project" value="UniProtKB-SubCell"/>
</dbReference>
<dbReference type="Proteomes" id="UP000053317">
    <property type="component" value="Unassembled WGS sequence"/>
</dbReference>
<dbReference type="InterPro" id="IPR003378">
    <property type="entry name" value="Fringe-like_glycosylTrfase"/>
</dbReference>
<accession>A0A0G2GZG1</accession>
<keyword evidence="2" id="KW-0328">Glycosyltransferase</keyword>
<keyword evidence="7" id="KW-0472">Membrane</keyword>